<comment type="caution">
    <text evidence="3">The sequence shown here is derived from an EMBL/GenBank/DDBJ whole genome shotgun (WGS) entry which is preliminary data.</text>
</comment>
<sequence>MAFIGRVGRPGLLGMAARTAVVAGTATAVSGAVARRQHERAVAAQAQAAPVPAPAPAPAPAAAAPAPAVAPAPAGTDLVAQLQQLAALQQQGLLSAAEFEQAKQQLLGS</sequence>
<organism evidence="3 4">
    <name type="scientific">Leucobacter luti</name>
    <dbReference type="NCBI Taxonomy" id="340320"/>
    <lineage>
        <taxon>Bacteria</taxon>
        <taxon>Bacillati</taxon>
        <taxon>Actinomycetota</taxon>
        <taxon>Actinomycetes</taxon>
        <taxon>Micrococcales</taxon>
        <taxon>Microbacteriaceae</taxon>
        <taxon>Leucobacter</taxon>
    </lineage>
</organism>
<feature type="region of interest" description="Disordered" evidence="1">
    <location>
        <begin position="41"/>
        <end position="72"/>
    </location>
</feature>
<feature type="domain" description="SHOCT" evidence="2">
    <location>
        <begin position="80"/>
        <end position="107"/>
    </location>
</feature>
<keyword evidence="4" id="KW-1185">Reference proteome</keyword>
<evidence type="ECO:0000313" key="3">
    <source>
        <dbReference type="EMBL" id="RZT68395.1"/>
    </source>
</evidence>
<evidence type="ECO:0000256" key="1">
    <source>
        <dbReference type="SAM" id="MobiDB-lite"/>
    </source>
</evidence>
<gene>
    <name evidence="3" type="ORF">EV139_0118</name>
</gene>
<dbReference type="EMBL" id="SHKI01000002">
    <property type="protein sequence ID" value="RZT68395.1"/>
    <property type="molecule type" value="Genomic_DNA"/>
</dbReference>
<dbReference type="Pfam" id="PF09851">
    <property type="entry name" value="SHOCT"/>
    <property type="match status" value="1"/>
</dbReference>
<dbReference type="InterPro" id="IPR018649">
    <property type="entry name" value="SHOCT"/>
</dbReference>
<accession>A0A4Q7U3Y7</accession>
<dbReference type="RefSeq" id="WP_241988927.1">
    <property type="nucleotide sequence ID" value="NZ_QYAG01000004.1"/>
</dbReference>
<evidence type="ECO:0000313" key="4">
    <source>
        <dbReference type="Proteomes" id="UP000291832"/>
    </source>
</evidence>
<reference evidence="3 4" key="1">
    <citation type="journal article" date="2015" name="Stand. Genomic Sci.">
        <title>Genomic Encyclopedia of Bacterial and Archaeal Type Strains, Phase III: the genomes of soil and plant-associated and newly described type strains.</title>
        <authorList>
            <person name="Whitman W.B."/>
            <person name="Woyke T."/>
            <person name="Klenk H.P."/>
            <person name="Zhou Y."/>
            <person name="Lilburn T.G."/>
            <person name="Beck B.J."/>
            <person name="De Vos P."/>
            <person name="Vandamme P."/>
            <person name="Eisen J.A."/>
            <person name="Garrity G."/>
            <person name="Hugenholtz P."/>
            <person name="Kyrpides N.C."/>
        </authorList>
    </citation>
    <scope>NUCLEOTIDE SEQUENCE [LARGE SCALE GENOMIC DNA]</scope>
    <source>
        <strain evidence="3 4">RF6</strain>
    </source>
</reference>
<evidence type="ECO:0000259" key="2">
    <source>
        <dbReference type="Pfam" id="PF09851"/>
    </source>
</evidence>
<dbReference type="AlphaFoldDB" id="A0A4Q7U3Y7"/>
<feature type="compositionally biased region" description="Low complexity" evidence="1">
    <location>
        <begin position="60"/>
        <end position="72"/>
    </location>
</feature>
<proteinExistence type="predicted"/>
<dbReference type="Proteomes" id="UP000291832">
    <property type="component" value="Unassembled WGS sequence"/>
</dbReference>
<name>A0A4Q7U3Y7_9MICO</name>
<protein>
    <submittedName>
        <fullName evidence="3">Putative oligomerization/nucleic acid binding protein</fullName>
    </submittedName>
</protein>